<reference evidence="15 16" key="1">
    <citation type="submission" date="2019-03" db="EMBL/GenBank/DDBJ databases">
        <title>Sequencing 23 genomes of Wallemia ichthyophaga.</title>
        <authorList>
            <person name="Gostincar C."/>
        </authorList>
    </citation>
    <scope>NUCLEOTIDE SEQUENCE [LARGE SCALE GENOMIC DNA]</scope>
    <source>
        <strain evidence="14 16">EXF-6200</strain>
        <strain evidence="13 15">EXF-8621</strain>
    </source>
</reference>
<dbReference type="GO" id="GO:0032259">
    <property type="term" value="P:methylation"/>
    <property type="evidence" value="ECO:0007669"/>
    <property type="project" value="UniProtKB-KW"/>
</dbReference>
<accession>A0A4T0IG78</accession>
<dbReference type="EMBL" id="SPOI01000029">
    <property type="protein sequence ID" value="TIB39635.1"/>
    <property type="molecule type" value="Genomic_DNA"/>
</dbReference>
<dbReference type="SUPFAM" id="SSF55257">
    <property type="entry name" value="RBP11-like subunits of RNA polymerase"/>
    <property type="match status" value="1"/>
</dbReference>
<dbReference type="CDD" id="cd07031">
    <property type="entry name" value="RNAP_II_RPB3"/>
    <property type="match status" value="1"/>
</dbReference>
<dbReference type="Proteomes" id="UP000306954">
    <property type="component" value="Unassembled WGS sequence"/>
</dbReference>
<keyword evidence="4" id="KW-0489">Methyltransferase</keyword>
<dbReference type="InterPro" id="IPR011263">
    <property type="entry name" value="DNA-dir_RNA_pol_RpoA/D/Rpb3"/>
</dbReference>
<evidence type="ECO:0000313" key="15">
    <source>
        <dbReference type="Proteomes" id="UP000306954"/>
    </source>
</evidence>
<dbReference type="PROSITE" id="PS00446">
    <property type="entry name" value="RNA_POL_D_30KD"/>
    <property type="match status" value="1"/>
</dbReference>
<evidence type="ECO:0000256" key="10">
    <source>
        <dbReference type="ARBA" id="ARBA00072506"/>
    </source>
</evidence>
<evidence type="ECO:0000313" key="13">
    <source>
        <dbReference type="EMBL" id="TIB15732.1"/>
    </source>
</evidence>
<dbReference type="InterPro" id="IPR029063">
    <property type="entry name" value="SAM-dependent_MTases_sf"/>
</dbReference>
<dbReference type="GO" id="GO:0008276">
    <property type="term" value="F:protein methyltransferase activity"/>
    <property type="evidence" value="ECO:0007669"/>
    <property type="project" value="UniProtKB-ARBA"/>
</dbReference>
<dbReference type="Gene3D" id="3.40.50.150">
    <property type="entry name" value="Vaccinia Virus protein VP39"/>
    <property type="match status" value="1"/>
</dbReference>
<dbReference type="HAMAP" id="MF_00320">
    <property type="entry name" value="RNApol_arch_Rpo3"/>
    <property type="match status" value="1"/>
</dbReference>
<gene>
    <name evidence="14" type="ORF">E3P86_01028</name>
    <name evidence="13" type="ORF">E3P90_00714</name>
</gene>
<evidence type="ECO:0000256" key="2">
    <source>
        <dbReference type="ARBA" id="ARBA00009059"/>
    </source>
</evidence>
<dbReference type="AlphaFoldDB" id="A0A4T0IG78"/>
<dbReference type="PANTHER" id="PTHR11800">
    <property type="entry name" value="DNA-DIRECTED RNA POLYMERASE"/>
    <property type="match status" value="1"/>
</dbReference>
<dbReference type="GO" id="GO:0006366">
    <property type="term" value="P:transcription by RNA polymerase II"/>
    <property type="evidence" value="ECO:0007669"/>
    <property type="project" value="TreeGrafter"/>
</dbReference>
<dbReference type="Gene3D" id="2.170.120.12">
    <property type="entry name" value="DNA-directed RNA polymerase, insert domain"/>
    <property type="match status" value="1"/>
</dbReference>
<keyword evidence="5" id="KW-0808">Transferase</keyword>
<dbReference type="InterPro" id="IPR022842">
    <property type="entry name" value="RNAP_Rpo3/Rpb3/RPAC1"/>
</dbReference>
<dbReference type="PANTHER" id="PTHR11800:SF2">
    <property type="entry name" value="DNA-DIRECTED RNA POLYMERASE II SUBUNIT RPB3"/>
    <property type="match status" value="1"/>
</dbReference>
<keyword evidence="3" id="KW-0240">DNA-directed RNA polymerase</keyword>
<sequence>MLSLSSRFVQPYHMSRIPNFTKGVEYWNATEATYNGVLGGFGLGTLPRVDAQSSRMMILKLLPRLSQTKSIMSPNGGDAQHIKHTRALEAGAGVGRVSTDVLLYYSNHVELVEPTKKFTDVARERLSVHDKVKEGSTWVVKEIGLQSWQPEGVYDLIWSQWCIPHLSDEELVTYLNKAKKALRRYESNDKYFGQDGLVVVKENICSDSDYTLFDDEDSSITRSHQAYLDIFDKAGMSIVYQEVQLGFPKELYPVRVYALSSTITMRVRVRSLEAERINFVLENADLPLANALRRILIADLPTMAIDSVKIEENSSVLVDEFISHRLGMVPLISTACDKLINYNRDCVCMDSCPKCSVVLGLNIKCTTPETILVTSNHLQVISQEALDTSGNAIDPPIGLSSDFGLPINYHLEDVHPITICKLRQGQELRITCLAKKGINKEHAKWGPTSAVGFEYDPYNKFKHTSYWYEQDERSEWPLSSNATEETPPEDSNDVNHPAQSNDSEPRNFYFDVEGTGALQPKDMLLSAFAELQNKLAAIVLALDHPADQQGDMNSGNLVEGMDNTTGGAGASGVQALDDWAVNTAQGFDWS</sequence>
<dbReference type="EMBL" id="SPOF01000006">
    <property type="protein sequence ID" value="TIB15732.1"/>
    <property type="molecule type" value="Genomic_DNA"/>
</dbReference>
<dbReference type="GO" id="GO:0003677">
    <property type="term" value="F:DNA binding"/>
    <property type="evidence" value="ECO:0007669"/>
    <property type="project" value="InterPro"/>
</dbReference>
<dbReference type="GO" id="GO:0005665">
    <property type="term" value="C:RNA polymerase II, core complex"/>
    <property type="evidence" value="ECO:0007669"/>
    <property type="project" value="TreeGrafter"/>
</dbReference>
<evidence type="ECO:0000256" key="6">
    <source>
        <dbReference type="ARBA" id="ARBA00022691"/>
    </source>
</evidence>
<evidence type="ECO:0000256" key="4">
    <source>
        <dbReference type="ARBA" id="ARBA00022603"/>
    </source>
</evidence>
<dbReference type="Pfam" id="PF01000">
    <property type="entry name" value="RNA_pol_A_bac"/>
    <property type="match status" value="1"/>
</dbReference>
<dbReference type="FunFam" id="2.170.120.12:FF:000002">
    <property type="entry name" value="DNA-directed RNA polymerase II subunit RPB3"/>
    <property type="match status" value="1"/>
</dbReference>
<dbReference type="InterPro" id="IPR050518">
    <property type="entry name" value="Rpo3/RPB3_RNA_Pol_subunit"/>
</dbReference>
<evidence type="ECO:0000256" key="1">
    <source>
        <dbReference type="ARBA" id="ARBA00004123"/>
    </source>
</evidence>
<protein>
    <recommendedName>
        <fullName evidence="10">DNA-directed RNA polymerase II subunit RPB3</fullName>
    </recommendedName>
</protein>
<name>A0A4T0IG78_WALIC</name>
<feature type="domain" description="DNA-directed RNA polymerase RpoA/D/Rpb3-type" evidence="12">
    <location>
        <begin position="276"/>
        <end position="541"/>
    </location>
</feature>
<dbReference type="OrthoDB" id="270173at2759"/>
<dbReference type="SMART" id="SM00662">
    <property type="entry name" value="RPOLD"/>
    <property type="match status" value="1"/>
</dbReference>
<comment type="similarity">
    <text evidence="9">Belongs to the archaeal Rpo3/eukaryotic RPB3 RNA polymerase subunit family.</text>
</comment>
<dbReference type="InterPro" id="IPR036603">
    <property type="entry name" value="RBP11-like"/>
</dbReference>
<proteinExistence type="inferred from homology"/>
<keyword evidence="8" id="KW-0539">Nucleus</keyword>
<dbReference type="GO" id="GO:0003899">
    <property type="term" value="F:DNA-directed RNA polymerase activity"/>
    <property type="evidence" value="ECO:0007669"/>
    <property type="project" value="InterPro"/>
</dbReference>
<organism evidence="14 16">
    <name type="scientific">Wallemia ichthyophaga</name>
    <dbReference type="NCBI Taxonomy" id="245174"/>
    <lineage>
        <taxon>Eukaryota</taxon>
        <taxon>Fungi</taxon>
        <taxon>Dikarya</taxon>
        <taxon>Basidiomycota</taxon>
        <taxon>Wallemiomycotina</taxon>
        <taxon>Wallemiomycetes</taxon>
        <taxon>Wallemiales</taxon>
        <taxon>Wallemiaceae</taxon>
        <taxon>Wallemia</taxon>
    </lineage>
</organism>
<comment type="subcellular location">
    <subcellularLocation>
        <location evidence="1">Nucleus</location>
    </subcellularLocation>
</comment>
<dbReference type="InterPro" id="IPR011262">
    <property type="entry name" value="DNA-dir_RNA_pol_insert"/>
</dbReference>
<keyword evidence="7" id="KW-0804">Transcription</keyword>
<evidence type="ECO:0000259" key="12">
    <source>
        <dbReference type="SMART" id="SM00662"/>
    </source>
</evidence>
<evidence type="ECO:0000313" key="16">
    <source>
        <dbReference type="Proteomes" id="UP000310689"/>
    </source>
</evidence>
<comment type="caution">
    <text evidence="14">The sequence shown here is derived from an EMBL/GenBank/DDBJ whole genome shotgun (WGS) entry which is preliminary data.</text>
</comment>
<evidence type="ECO:0000256" key="11">
    <source>
        <dbReference type="SAM" id="MobiDB-lite"/>
    </source>
</evidence>
<dbReference type="Gene3D" id="3.30.1360.10">
    <property type="entry name" value="RNA polymerase, RBP11-like subunit"/>
    <property type="match status" value="1"/>
</dbReference>
<dbReference type="Pfam" id="PF05891">
    <property type="entry name" value="Methyltransf_PK"/>
    <property type="match status" value="1"/>
</dbReference>
<evidence type="ECO:0000256" key="9">
    <source>
        <dbReference type="ARBA" id="ARBA00025804"/>
    </source>
</evidence>
<dbReference type="InterPro" id="IPR001514">
    <property type="entry name" value="DNA-dir_RNA_pol_30-40kDasu_CS"/>
</dbReference>
<evidence type="ECO:0000256" key="5">
    <source>
        <dbReference type="ARBA" id="ARBA00022679"/>
    </source>
</evidence>
<dbReference type="SUPFAM" id="SSF53335">
    <property type="entry name" value="S-adenosyl-L-methionine-dependent methyltransferases"/>
    <property type="match status" value="1"/>
</dbReference>
<dbReference type="InterPro" id="IPR036643">
    <property type="entry name" value="RNApol_insert_sf"/>
</dbReference>
<dbReference type="InterPro" id="IPR008576">
    <property type="entry name" value="MeTrfase_NTM1"/>
</dbReference>
<dbReference type="GO" id="GO:0046983">
    <property type="term" value="F:protein dimerization activity"/>
    <property type="evidence" value="ECO:0007669"/>
    <property type="project" value="InterPro"/>
</dbReference>
<evidence type="ECO:0000256" key="3">
    <source>
        <dbReference type="ARBA" id="ARBA00022478"/>
    </source>
</evidence>
<keyword evidence="6" id="KW-0949">S-adenosyl-L-methionine</keyword>
<dbReference type="Pfam" id="PF01193">
    <property type="entry name" value="RNA_pol_L"/>
    <property type="match status" value="1"/>
</dbReference>
<evidence type="ECO:0000256" key="8">
    <source>
        <dbReference type="ARBA" id="ARBA00023242"/>
    </source>
</evidence>
<feature type="region of interest" description="Disordered" evidence="11">
    <location>
        <begin position="476"/>
        <end position="506"/>
    </location>
</feature>
<dbReference type="SUPFAM" id="SSF56553">
    <property type="entry name" value="Insert subdomain of RNA polymerase alpha subunit"/>
    <property type="match status" value="1"/>
</dbReference>
<comment type="similarity">
    <text evidence="2">Belongs to the methyltransferase superfamily. NTM1 family.</text>
</comment>
<dbReference type="Proteomes" id="UP000310689">
    <property type="component" value="Unassembled WGS sequence"/>
</dbReference>
<evidence type="ECO:0000313" key="14">
    <source>
        <dbReference type="EMBL" id="TIB39635.1"/>
    </source>
</evidence>
<evidence type="ECO:0000256" key="7">
    <source>
        <dbReference type="ARBA" id="ARBA00023163"/>
    </source>
</evidence>